<evidence type="ECO:0000313" key="1">
    <source>
        <dbReference type="EMBL" id="AQY21297.1"/>
    </source>
</evidence>
<evidence type="ECO:0000313" key="2">
    <source>
        <dbReference type="Proteomes" id="UP000189883"/>
    </source>
</evidence>
<accession>A0A1S7DQB3</accession>
<protein>
    <submittedName>
        <fullName evidence="1">Uncharacterized protein</fullName>
    </submittedName>
</protein>
<dbReference type="Proteomes" id="UP000189883">
    <property type="component" value="Chromosome"/>
</dbReference>
<organism evidence="1 2">
    <name type="scientific">Riemerella anatipestifer</name>
    <name type="common">Moraxella anatipestifer</name>
    <dbReference type="NCBI Taxonomy" id="34085"/>
    <lineage>
        <taxon>Bacteria</taxon>
        <taxon>Pseudomonadati</taxon>
        <taxon>Bacteroidota</taxon>
        <taxon>Flavobacteriia</taxon>
        <taxon>Flavobacteriales</taxon>
        <taxon>Weeksellaceae</taxon>
        <taxon>Riemerella</taxon>
    </lineage>
</organism>
<dbReference type="RefSeq" id="WP_014938331.1">
    <property type="nucleotide sequence ID" value="NZ_CP011859.1"/>
</dbReference>
<reference evidence="1 2" key="1">
    <citation type="submission" date="2015-06" db="EMBL/GenBank/DDBJ databases">
        <title>R. anatipestifer strain HXb2 is the most virulent strain so far, and the genome sequence would help us uncover the pathogenesis.</title>
        <authorList>
            <person name="Hu Q."/>
            <person name="Qi J."/>
            <person name="Bo H."/>
            <person name="Liu G."/>
            <person name="Tao M."/>
            <person name="Ding Y."/>
            <person name="Xue Y."/>
        </authorList>
    </citation>
    <scope>NUCLEOTIDE SEQUENCE [LARGE SCALE GENOMIC DNA]</scope>
    <source>
        <strain evidence="1 2">HXb2</strain>
    </source>
</reference>
<sequence length="213" mass="25080">MRTVSQIYFRIVILVLILDACKDNSAPKGFYISKIVPTIKDIYQIKRLNDSLEYKSSYSDIILSNKDKRSSDVVMTIFENDTLSEFQKLKVYSTFDETYFEGKNNELQSKKNDTLLVYIDNFDGYSSEGVKIKIFKNFYKIEHLVRSDIIYREKPFEKTIVKSTYLELDKDKYSVNDSIYGKIKCEYNYTRGTTKQSIKLSGFFRTKVKQNLF</sequence>
<gene>
    <name evidence="1" type="ORF">AB406_0337</name>
</gene>
<proteinExistence type="predicted"/>
<name>A0A1S7DQB3_RIEAN</name>
<dbReference type="EMBL" id="CP011859">
    <property type="protein sequence ID" value="AQY21297.1"/>
    <property type="molecule type" value="Genomic_DNA"/>
</dbReference>
<dbReference type="AlphaFoldDB" id="A0A1S7DQB3"/>